<sequence length="93" mass="10557">MTRQPAVFIQCRGVLGMGQRADEPFRSAMRKSCIRVEREHERNVLREFIAFPGKDPFVQPCQRPALARPTGINALRVLRSGPDQGEKKRLAIV</sequence>
<reference evidence="1" key="1">
    <citation type="submission" date="2019-08" db="EMBL/GenBank/DDBJ databases">
        <authorList>
            <person name="Kucharzyk K."/>
            <person name="Murdoch R.W."/>
            <person name="Higgins S."/>
            <person name="Loffler F."/>
        </authorList>
    </citation>
    <scope>NUCLEOTIDE SEQUENCE</scope>
</reference>
<organism evidence="1">
    <name type="scientific">bioreactor metagenome</name>
    <dbReference type="NCBI Taxonomy" id="1076179"/>
    <lineage>
        <taxon>unclassified sequences</taxon>
        <taxon>metagenomes</taxon>
        <taxon>ecological metagenomes</taxon>
    </lineage>
</organism>
<accession>A0A645I2Z9</accession>
<gene>
    <name evidence="1" type="ORF">SDC9_192709</name>
</gene>
<name>A0A645I2Z9_9ZZZZ</name>
<proteinExistence type="predicted"/>
<protein>
    <submittedName>
        <fullName evidence="1">Uncharacterized protein</fullName>
    </submittedName>
</protein>
<evidence type="ECO:0000313" key="1">
    <source>
        <dbReference type="EMBL" id="MPN45142.1"/>
    </source>
</evidence>
<dbReference type="AlphaFoldDB" id="A0A645I2Z9"/>
<dbReference type="EMBL" id="VSSQ01104799">
    <property type="protein sequence ID" value="MPN45142.1"/>
    <property type="molecule type" value="Genomic_DNA"/>
</dbReference>
<comment type="caution">
    <text evidence="1">The sequence shown here is derived from an EMBL/GenBank/DDBJ whole genome shotgun (WGS) entry which is preliminary data.</text>
</comment>